<keyword evidence="4" id="KW-1185">Reference proteome</keyword>
<feature type="compositionally biased region" description="Polar residues" evidence="1">
    <location>
        <begin position="54"/>
        <end position="65"/>
    </location>
</feature>
<dbReference type="Proteomes" id="UP000054097">
    <property type="component" value="Unassembled WGS sequence"/>
</dbReference>
<dbReference type="OrthoDB" id="10250320at2759"/>
<dbReference type="PANTHER" id="PTHR15615">
    <property type="match status" value="1"/>
</dbReference>
<dbReference type="InterPro" id="IPR036915">
    <property type="entry name" value="Cyclin-like_sf"/>
</dbReference>
<dbReference type="CDD" id="cd20557">
    <property type="entry name" value="CYCLIN_ScPCL1-like"/>
    <property type="match status" value="1"/>
</dbReference>
<dbReference type="EMBL" id="KN824278">
    <property type="protein sequence ID" value="KIM33459.1"/>
    <property type="molecule type" value="Genomic_DNA"/>
</dbReference>
<evidence type="ECO:0000313" key="3">
    <source>
        <dbReference type="EMBL" id="KIM33459.1"/>
    </source>
</evidence>
<organism evidence="3 4">
    <name type="scientific">Serendipita vermifera MAFF 305830</name>
    <dbReference type="NCBI Taxonomy" id="933852"/>
    <lineage>
        <taxon>Eukaryota</taxon>
        <taxon>Fungi</taxon>
        <taxon>Dikarya</taxon>
        <taxon>Basidiomycota</taxon>
        <taxon>Agaricomycotina</taxon>
        <taxon>Agaricomycetes</taxon>
        <taxon>Sebacinales</taxon>
        <taxon>Serendipitaceae</taxon>
        <taxon>Serendipita</taxon>
    </lineage>
</organism>
<dbReference type="SUPFAM" id="SSF47954">
    <property type="entry name" value="Cyclin-like"/>
    <property type="match status" value="1"/>
</dbReference>
<feature type="compositionally biased region" description="Low complexity" evidence="1">
    <location>
        <begin position="401"/>
        <end position="430"/>
    </location>
</feature>
<evidence type="ECO:0000313" key="4">
    <source>
        <dbReference type="Proteomes" id="UP000054097"/>
    </source>
</evidence>
<dbReference type="Pfam" id="PF00134">
    <property type="entry name" value="Cyclin_N"/>
    <property type="match status" value="1"/>
</dbReference>
<dbReference type="AlphaFoldDB" id="A0A0C3BMX6"/>
<dbReference type="GO" id="GO:0019901">
    <property type="term" value="F:protein kinase binding"/>
    <property type="evidence" value="ECO:0007669"/>
    <property type="project" value="InterPro"/>
</dbReference>
<feature type="domain" description="Cyclin N-terminal" evidence="2">
    <location>
        <begin position="69"/>
        <end position="171"/>
    </location>
</feature>
<dbReference type="Gene3D" id="1.10.472.10">
    <property type="entry name" value="Cyclin-like"/>
    <property type="match status" value="1"/>
</dbReference>
<dbReference type="InterPro" id="IPR013922">
    <property type="entry name" value="Cyclin_PHO80-like"/>
</dbReference>
<protein>
    <recommendedName>
        <fullName evidence="2">Cyclin N-terminal domain-containing protein</fullName>
    </recommendedName>
</protein>
<dbReference type="GO" id="GO:0005634">
    <property type="term" value="C:nucleus"/>
    <property type="evidence" value="ECO:0007669"/>
    <property type="project" value="TreeGrafter"/>
</dbReference>
<reference evidence="3 4" key="1">
    <citation type="submission" date="2014-04" db="EMBL/GenBank/DDBJ databases">
        <authorList>
            <consortium name="DOE Joint Genome Institute"/>
            <person name="Kuo A."/>
            <person name="Zuccaro A."/>
            <person name="Kohler A."/>
            <person name="Nagy L.G."/>
            <person name="Floudas D."/>
            <person name="Copeland A."/>
            <person name="Barry K.W."/>
            <person name="Cichocki N."/>
            <person name="Veneault-Fourrey C."/>
            <person name="LaButti K."/>
            <person name="Lindquist E.A."/>
            <person name="Lipzen A."/>
            <person name="Lundell T."/>
            <person name="Morin E."/>
            <person name="Murat C."/>
            <person name="Sun H."/>
            <person name="Tunlid A."/>
            <person name="Henrissat B."/>
            <person name="Grigoriev I.V."/>
            <person name="Hibbett D.S."/>
            <person name="Martin F."/>
            <person name="Nordberg H.P."/>
            <person name="Cantor M.N."/>
            <person name="Hua S.X."/>
        </authorList>
    </citation>
    <scope>NUCLEOTIDE SEQUENCE [LARGE SCALE GENOMIC DNA]</scope>
    <source>
        <strain evidence="3 4">MAFF 305830</strain>
    </source>
</reference>
<dbReference type="HOGENOM" id="CLU_572615_0_0_1"/>
<proteinExistence type="predicted"/>
<name>A0A0C3BMX6_SERVB</name>
<reference evidence="4" key="2">
    <citation type="submission" date="2015-01" db="EMBL/GenBank/DDBJ databases">
        <title>Evolutionary Origins and Diversification of the Mycorrhizal Mutualists.</title>
        <authorList>
            <consortium name="DOE Joint Genome Institute"/>
            <consortium name="Mycorrhizal Genomics Consortium"/>
            <person name="Kohler A."/>
            <person name="Kuo A."/>
            <person name="Nagy L.G."/>
            <person name="Floudas D."/>
            <person name="Copeland A."/>
            <person name="Barry K.W."/>
            <person name="Cichocki N."/>
            <person name="Veneault-Fourrey C."/>
            <person name="LaButti K."/>
            <person name="Lindquist E.A."/>
            <person name="Lipzen A."/>
            <person name="Lundell T."/>
            <person name="Morin E."/>
            <person name="Murat C."/>
            <person name="Riley R."/>
            <person name="Ohm R."/>
            <person name="Sun H."/>
            <person name="Tunlid A."/>
            <person name="Henrissat B."/>
            <person name="Grigoriev I.V."/>
            <person name="Hibbett D.S."/>
            <person name="Martin F."/>
        </authorList>
    </citation>
    <scope>NUCLEOTIDE SEQUENCE [LARGE SCALE GENOMIC DNA]</scope>
    <source>
        <strain evidence="4">MAFF 305830</strain>
    </source>
</reference>
<evidence type="ECO:0000256" key="1">
    <source>
        <dbReference type="SAM" id="MobiDB-lite"/>
    </source>
</evidence>
<dbReference type="STRING" id="933852.A0A0C3BMX6"/>
<dbReference type="InterPro" id="IPR006671">
    <property type="entry name" value="Cyclin_N"/>
</dbReference>
<dbReference type="GO" id="GO:0016538">
    <property type="term" value="F:cyclin-dependent protein serine/threonine kinase regulator activity"/>
    <property type="evidence" value="ECO:0007669"/>
    <property type="project" value="TreeGrafter"/>
</dbReference>
<gene>
    <name evidence="3" type="ORF">M408DRAFT_154699</name>
</gene>
<feature type="region of interest" description="Disordered" evidence="1">
    <location>
        <begin position="396"/>
        <end position="435"/>
    </location>
</feature>
<feature type="region of interest" description="Disordered" evidence="1">
    <location>
        <begin position="44"/>
        <end position="68"/>
    </location>
</feature>
<evidence type="ECO:0000259" key="2">
    <source>
        <dbReference type="Pfam" id="PF00134"/>
    </source>
</evidence>
<dbReference type="GO" id="GO:0000307">
    <property type="term" value="C:cyclin-dependent protein kinase holoenzyme complex"/>
    <property type="evidence" value="ECO:0007669"/>
    <property type="project" value="TreeGrafter"/>
</dbReference>
<accession>A0A0C3BMX6</accession>
<sequence length="477" mass="52556">MESPSPLSIPLKLLNRLIKVKVNDGVIDYMVQYVTAMVKVSPEDTEELKPSTPAGRNQKSPQSSVAEDKPLPLLNDFIENISIRSRCTMATMLVALIYLDRLQKIIRWKHPTAGKPCSRHRVVFTAIMISHKIWNDSSMVGKHWAEVSNLFTSEEVLAMEREILILLRYDLELTVEEIWNAARPFMQRPFLAVNSNEIAEAEACVTASRLKYETLMYNQAMQSVSSVPPASSSLHKASLVHPYSSLHYSSLPASVPSLQAEQHRPTSTCSSPAPVDQSDTVFCSPAFQSSPLLVSPSFQAVSHPTTRANAGGVVSFSRTHTTRSLGGSTTRTTTRLTMKNVSHMTLSTKGTAHVYLGHPSMAPAARLKRKKYIASVQRFHLPTSMHALRPMHHHHAATAFSSSSPHHSSVSSHSTSSSSSVTTSIPSSPSCYSAGGSTTAQSPSLVWYAHHPQEQYVERRQLRHHHPFIPVPASTKA</sequence>
<dbReference type="PANTHER" id="PTHR15615:SF10">
    <property type="entry name" value="PHO85 CYCLIN-2-RELATED"/>
    <property type="match status" value="1"/>
</dbReference>